<dbReference type="Pfam" id="PF01555">
    <property type="entry name" value="N6_N4_Mtase"/>
    <property type="match status" value="1"/>
</dbReference>
<keyword evidence="1" id="KW-0489">Methyltransferase</keyword>
<dbReference type="InterPro" id="IPR029063">
    <property type="entry name" value="SAM-dependent_MTases_sf"/>
</dbReference>
<evidence type="ECO:0000259" key="3">
    <source>
        <dbReference type="Pfam" id="PF01555"/>
    </source>
</evidence>
<dbReference type="Proteomes" id="UP000195893">
    <property type="component" value="Unassembled WGS sequence"/>
</dbReference>
<gene>
    <name evidence="4" type="ORF">B9N60_00085</name>
</gene>
<proteinExistence type="predicted"/>
<evidence type="ECO:0000313" key="5">
    <source>
        <dbReference type="Proteomes" id="UP000195893"/>
    </source>
</evidence>
<dbReference type="AlphaFoldDB" id="A0A1Y5NEY3"/>
<feature type="domain" description="DNA methylase N-4/N-6" evidence="3">
    <location>
        <begin position="14"/>
        <end position="66"/>
    </location>
</feature>
<dbReference type="GO" id="GO:0003677">
    <property type="term" value="F:DNA binding"/>
    <property type="evidence" value="ECO:0007669"/>
    <property type="project" value="InterPro"/>
</dbReference>
<dbReference type="EMBL" id="NDYQ01000001">
    <property type="protein sequence ID" value="OUT19357.1"/>
    <property type="molecule type" value="Genomic_DNA"/>
</dbReference>
<dbReference type="GO" id="GO:0032259">
    <property type="term" value="P:methylation"/>
    <property type="evidence" value="ECO:0007669"/>
    <property type="project" value="UniProtKB-KW"/>
</dbReference>
<comment type="caution">
    <text evidence="4">The sequence shown here is derived from an EMBL/GenBank/DDBJ whole genome shotgun (WGS) entry which is preliminary data.</text>
</comment>
<dbReference type="RefSeq" id="WP_087580829.1">
    <property type="nucleotide sequence ID" value="NZ_NDYQ01000001.1"/>
</dbReference>
<name>A0A1Y5NEY3_9BACT</name>
<dbReference type="GO" id="GO:0008170">
    <property type="term" value="F:N-methyltransferase activity"/>
    <property type="evidence" value="ECO:0007669"/>
    <property type="project" value="InterPro"/>
</dbReference>
<dbReference type="Gene3D" id="3.40.50.150">
    <property type="entry name" value="Vaccinia Virus protein VP39"/>
    <property type="match status" value="2"/>
</dbReference>
<evidence type="ECO:0000256" key="1">
    <source>
        <dbReference type="ARBA" id="ARBA00022603"/>
    </source>
</evidence>
<reference evidence="4 5" key="1">
    <citation type="submission" date="2017-04" db="EMBL/GenBank/DDBJ databases">
        <title>Complete genome of Campylobacter concisus ATCC 33237T and draft genomes for an additional eight well characterized C. concisus strains.</title>
        <authorList>
            <person name="Cornelius A.J."/>
            <person name="Miller W.G."/>
            <person name="Lastovica A.J."/>
            <person name="On S.L."/>
            <person name="French N.P."/>
            <person name="Vandenberg O."/>
            <person name="Biggs P.J."/>
        </authorList>
    </citation>
    <scope>NUCLEOTIDE SEQUENCE [LARGE SCALE GENOMIC DNA]</scope>
    <source>
        <strain evidence="4 5">Lasto127.99</strain>
    </source>
</reference>
<protein>
    <recommendedName>
        <fullName evidence="3">DNA methylase N-4/N-6 domain-containing protein</fullName>
    </recommendedName>
</protein>
<organism evidence="4 5">
    <name type="scientific">Campylobacter concisus</name>
    <dbReference type="NCBI Taxonomy" id="199"/>
    <lineage>
        <taxon>Bacteria</taxon>
        <taxon>Pseudomonadati</taxon>
        <taxon>Campylobacterota</taxon>
        <taxon>Epsilonproteobacteria</taxon>
        <taxon>Campylobacterales</taxon>
        <taxon>Campylobacteraceae</taxon>
        <taxon>Campylobacter</taxon>
    </lineage>
</organism>
<dbReference type="REBASE" id="207878">
    <property type="entry name" value="M.Cco12799ORF85P"/>
</dbReference>
<sequence>MKKITTYTDINGFHKYWGKKPLEYYEYFIDTLTTQGDTVLEPFLGSSNVISILDDTRKFIGIDINPFSKIFADFLTNLPTQVEYAKAITQLENKIKNRINNSYKDSQNNIATHYVWQDGKISEVWIKNGGKRQVMMATKKDISILNEYNEYKTKYLNDITFFNNNKINVNSSMTIYDFFTKRALYNLDILLDEIHLFNDENIKRALLLTVTSAIGQMSNMVFVINRNGKREVGSWVIGFWLPKEHFEINVWNCFINKAKKLLKNLPNEHKAYNNVEIYNESCLKKMKDISSDSVKLIITDPPHSNRIPYLELSEIFNSVLGCKSSFEDEIIVSNANERDKNIHKYTNDMISFFYETERILKMDGFLVLFFNASNEKDWNFIKKVYQNEILYYLGCAPMEYSAKSVVQSNRKGALTKDYMLFFSKNNQVPEAIKRVKFFNDSLTPFNI</sequence>
<accession>A0A1Y5NEY3</accession>
<dbReference type="InterPro" id="IPR002941">
    <property type="entry name" value="DNA_methylase_N4/N6"/>
</dbReference>
<evidence type="ECO:0000313" key="4">
    <source>
        <dbReference type="EMBL" id="OUT19357.1"/>
    </source>
</evidence>
<keyword evidence="2" id="KW-0808">Transferase</keyword>
<dbReference type="SUPFAM" id="SSF53335">
    <property type="entry name" value="S-adenosyl-L-methionine-dependent methyltransferases"/>
    <property type="match status" value="2"/>
</dbReference>
<evidence type="ECO:0000256" key="2">
    <source>
        <dbReference type="ARBA" id="ARBA00022679"/>
    </source>
</evidence>